<comment type="caution">
    <text evidence="2">The sequence shown here is derived from an EMBL/GenBank/DDBJ whole genome shotgun (WGS) entry which is preliminary data.</text>
</comment>
<name>A0AAU9V3G0_EUPED</name>
<protein>
    <submittedName>
        <fullName evidence="2">Uncharacterized protein</fullName>
    </submittedName>
</protein>
<dbReference type="EMBL" id="CAKOGL010000028">
    <property type="protein sequence ID" value="CAH2105823.1"/>
    <property type="molecule type" value="Genomic_DNA"/>
</dbReference>
<organism evidence="2 3">
    <name type="scientific">Euphydryas editha</name>
    <name type="common">Edith's checkerspot</name>
    <dbReference type="NCBI Taxonomy" id="104508"/>
    <lineage>
        <taxon>Eukaryota</taxon>
        <taxon>Metazoa</taxon>
        <taxon>Ecdysozoa</taxon>
        <taxon>Arthropoda</taxon>
        <taxon>Hexapoda</taxon>
        <taxon>Insecta</taxon>
        <taxon>Pterygota</taxon>
        <taxon>Neoptera</taxon>
        <taxon>Endopterygota</taxon>
        <taxon>Lepidoptera</taxon>
        <taxon>Glossata</taxon>
        <taxon>Ditrysia</taxon>
        <taxon>Papilionoidea</taxon>
        <taxon>Nymphalidae</taxon>
        <taxon>Nymphalinae</taxon>
        <taxon>Euphydryas</taxon>
    </lineage>
</organism>
<dbReference type="AlphaFoldDB" id="A0AAU9V3G0"/>
<feature type="region of interest" description="Disordered" evidence="1">
    <location>
        <begin position="100"/>
        <end position="125"/>
    </location>
</feature>
<evidence type="ECO:0000313" key="2">
    <source>
        <dbReference type="EMBL" id="CAH2105823.1"/>
    </source>
</evidence>
<evidence type="ECO:0000313" key="3">
    <source>
        <dbReference type="Proteomes" id="UP001153954"/>
    </source>
</evidence>
<reference evidence="2" key="1">
    <citation type="submission" date="2022-03" db="EMBL/GenBank/DDBJ databases">
        <authorList>
            <person name="Tunstrom K."/>
        </authorList>
    </citation>
    <scope>NUCLEOTIDE SEQUENCE</scope>
</reference>
<proteinExistence type="predicted"/>
<dbReference type="Proteomes" id="UP001153954">
    <property type="component" value="Unassembled WGS sequence"/>
</dbReference>
<evidence type="ECO:0000256" key="1">
    <source>
        <dbReference type="SAM" id="MobiDB-lite"/>
    </source>
</evidence>
<accession>A0AAU9V3G0</accession>
<feature type="compositionally biased region" description="Basic and acidic residues" evidence="1">
    <location>
        <begin position="103"/>
        <end position="125"/>
    </location>
</feature>
<sequence>MSPEMSLLLSKMTEHLNLQTKTITENITAAVLQKDEKLQPIIEENVKLKDEVEKLNTKNTKPRSKHYYHTAEKIHILKNKQKMKPNSYIIQDLPKSVLQVKRYKNDNEKRKRSESPSPDKKTYRN</sequence>
<gene>
    <name evidence="2" type="ORF">EEDITHA_LOCUS20033</name>
</gene>
<keyword evidence="3" id="KW-1185">Reference proteome</keyword>